<dbReference type="GO" id="GO:0031222">
    <property type="term" value="P:arabinan catabolic process"/>
    <property type="evidence" value="ECO:0007669"/>
    <property type="project" value="TreeGrafter"/>
</dbReference>
<dbReference type="InterPro" id="IPR013783">
    <property type="entry name" value="Ig-like_fold"/>
</dbReference>
<feature type="signal peptide" evidence="5">
    <location>
        <begin position="1"/>
        <end position="26"/>
    </location>
</feature>
<dbReference type="InterPro" id="IPR001764">
    <property type="entry name" value="Glyco_hydro_3_N"/>
</dbReference>
<dbReference type="InterPro" id="IPR017853">
    <property type="entry name" value="GH"/>
</dbReference>
<evidence type="ECO:0000256" key="3">
    <source>
        <dbReference type="ARBA" id="ARBA00022801"/>
    </source>
</evidence>
<evidence type="ECO:0000256" key="2">
    <source>
        <dbReference type="ARBA" id="ARBA00022729"/>
    </source>
</evidence>
<dbReference type="InterPro" id="IPR036962">
    <property type="entry name" value="Glyco_hydro_3_N_sf"/>
</dbReference>
<dbReference type="STRING" id="380248.SAMN05216251_106202"/>
<protein>
    <submittedName>
        <fullName evidence="7">Beta-glucosidase</fullName>
    </submittedName>
</protein>
<dbReference type="Gene3D" id="2.60.40.1080">
    <property type="match status" value="1"/>
</dbReference>
<dbReference type="Pfam" id="PF10633">
    <property type="entry name" value="NPCBM_assoc"/>
    <property type="match status" value="1"/>
</dbReference>
<dbReference type="InterPro" id="IPR008964">
    <property type="entry name" value="Invasin/intimin_cell_adhesion"/>
</dbReference>
<dbReference type="Gene3D" id="3.40.50.1700">
    <property type="entry name" value="Glycoside hydrolase family 3 C-terminal domain"/>
    <property type="match status" value="1"/>
</dbReference>
<evidence type="ECO:0000256" key="5">
    <source>
        <dbReference type="SAM" id="SignalP"/>
    </source>
</evidence>
<dbReference type="Pfam" id="PF02368">
    <property type="entry name" value="Big_2"/>
    <property type="match status" value="1"/>
</dbReference>
<dbReference type="RefSeq" id="WP_093713573.1">
    <property type="nucleotide sequence ID" value="NZ_FONG01000006.1"/>
</dbReference>
<dbReference type="InterPro" id="IPR003343">
    <property type="entry name" value="Big_2"/>
</dbReference>
<proteinExistence type="inferred from homology"/>
<evidence type="ECO:0000256" key="4">
    <source>
        <dbReference type="SAM" id="MobiDB-lite"/>
    </source>
</evidence>
<dbReference type="SMART" id="SM01217">
    <property type="entry name" value="Fn3_like"/>
    <property type="match status" value="1"/>
</dbReference>
<dbReference type="SUPFAM" id="SSF51445">
    <property type="entry name" value="(Trans)glycosidases"/>
    <property type="match status" value="1"/>
</dbReference>
<dbReference type="InterPro" id="IPR006311">
    <property type="entry name" value="TAT_signal"/>
</dbReference>
<organism evidence="7 8">
    <name type="scientific">Actinacidiphila alni</name>
    <dbReference type="NCBI Taxonomy" id="380248"/>
    <lineage>
        <taxon>Bacteria</taxon>
        <taxon>Bacillati</taxon>
        <taxon>Actinomycetota</taxon>
        <taxon>Actinomycetes</taxon>
        <taxon>Kitasatosporales</taxon>
        <taxon>Streptomycetaceae</taxon>
        <taxon>Actinacidiphila</taxon>
    </lineage>
</organism>
<dbReference type="Gene3D" id="2.60.40.10">
    <property type="entry name" value="Immunoglobulins"/>
    <property type="match status" value="2"/>
</dbReference>
<dbReference type="InterPro" id="IPR036881">
    <property type="entry name" value="Glyco_hydro_3_C_sf"/>
</dbReference>
<accession>A0A1I2EGW9</accession>
<dbReference type="InterPro" id="IPR018905">
    <property type="entry name" value="A-galactase_NEW3"/>
</dbReference>
<gene>
    <name evidence="7" type="ORF">SAMN05216251_106202</name>
</gene>
<keyword evidence="3" id="KW-0378">Hydrolase</keyword>
<feature type="region of interest" description="Disordered" evidence="4">
    <location>
        <begin position="1067"/>
        <end position="1094"/>
    </location>
</feature>
<dbReference type="Pfam" id="PF01915">
    <property type="entry name" value="Glyco_hydro_3_C"/>
    <property type="match status" value="1"/>
</dbReference>
<evidence type="ECO:0000313" key="8">
    <source>
        <dbReference type="Proteomes" id="UP000199323"/>
    </source>
</evidence>
<dbReference type="Proteomes" id="UP000199323">
    <property type="component" value="Unassembled WGS sequence"/>
</dbReference>
<dbReference type="GO" id="GO:0046556">
    <property type="term" value="F:alpha-L-arabinofuranosidase activity"/>
    <property type="evidence" value="ECO:0007669"/>
    <property type="project" value="TreeGrafter"/>
</dbReference>
<keyword evidence="2 5" id="KW-0732">Signal</keyword>
<dbReference type="PANTHER" id="PTHR42721">
    <property type="entry name" value="SUGAR HYDROLASE-RELATED"/>
    <property type="match status" value="1"/>
</dbReference>
<dbReference type="OrthoDB" id="9803863at2"/>
<dbReference type="SUPFAM" id="SSF49373">
    <property type="entry name" value="Invasin/intimin cell-adhesion fragments"/>
    <property type="match status" value="1"/>
</dbReference>
<dbReference type="PANTHER" id="PTHR42721:SF3">
    <property type="entry name" value="BETA-D-XYLOSIDASE 5-RELATED"/>
    <property type="match status" value="1"/>
</dbReference>
<dbReference type="SUPFAM" id="SSF52279">
    <property type="entry name" value="Beta-D-glucan exohydrolase, C-terminal domain"/>
    <property type="match status" value="1"/>
</dbReference>
<keyword evidence="8" id="KW-1185">Reference proteome</keyword>
<feature type="chain" id="PRO_5038982046" evidence="5">
    <location>
        <begin position="27"/>
        <end position="1217"/>
    </location>
</feature>
<comment type="similarity">
    <text evidence="1">Belongs to the glycosyl hydrolase 3 family.</text>
</comment>
<dbReference type="GO" id="GO:0045493">
    <property type="term" value="P:xylan catabolic process"/>
    <property type="evidence" value="ECO:0007669"/>
    <property type="project" value="InterPro"/>
</dbReference>
<dbReference type="GO" id="GO:0009044">
    <property type="term" value="F:xylan 1,4-beta-xylosidase activity"/>
    <property type="evidence" value="ECO:0007669"/>
    <property type="project" value="InterPro"/>
</dbReference>
<evidence type="ECO:0000259" key="6">
    <source>
        <dbReference type="SMART" id="SM01217"/>
    </source>
</evidence>
<reference evidence="7 8" key="1">
    <citation type="submission" date="2016-10" db="EMBL/GenBank/DDBJ databases">
        <authorList>
            <person name="de Groot N.N."/>
        </authorList>
    </citation>
    <scope>NUCLEOTIDE SEQUENCE [LARGE SCALE GENOMIC DNA]</scope>
    <source>
        <strain evidence="7 8">CGMCC 4.3510</strain>
    </source>
</reference>
<evidence type="ECO:0000313" key="7">
    <source>
        <dbReference type="EMBL" id="SFE91989.1"/>
    </source>
</evidence>
<dbReference type="Gene3D" id="3.20.20.300">
    <property type="entry name" value="Glycoside hydrolase, family 3, N-terminal domain"/>
    <property type="match status" value="1"/>
</dbReference>
<dbReference type="EMBL" id="FONG01000006">
    <property type="protein sequence ID" value="SFE91989.1"/>
    <property type="molecule type" value="Genomic_DNA"/>
</dbReference>
<dbReference type="InterPro" id="IPR026891">
    <property type="entry name" value="Fn3-like"/>
</dbReference>
<dbReference type="InterPro" id="IPR002772">
    <property type="entry name" value="Glyco_hydro_3_C"/>
</dbReference>
<dbReference type="InterPro" id="IPR044993">
    <property type="entry name" value="BXL"/>
</dbReference>
<feature type="domain" description="Fibronectin type III-like" evidence="6">
    <location>
        <begin position="724"/>
        <end position="797"/>
    </location>
</feature>
<dbReference type="PROSITE" id="PS51318">
    <property type="entry name" value="TAT"/>
    <property type="match status" value="1"/>
</dbReference>
<evidence type="ECO:0000256" key="1">
    <source>
        <dbReference type="ARBA" id="ARBA00005336"/>
    </source>
</evidence>
<dbReference type="AlphaFoldDB" id="A0A1I2EGW9"/>
<dbReference type="Pfam" id="PF14310">
    <property type="entry name" value="Fn3-like"/>
    <property type="match status" value="1"/>
</dbReference>
<dbReference type="Pfam" id="PF00933">
    <property type="entry name" value="Glyco_hydro_3"/>
    <property type="match status" value="1"/>
</dbReference>
<name>A0A1I2EGW9_9ACTN</name>
<sequence length="1217" mass="126809">MNVRKRRRAGLAAVCAMACAMGMAAAGGPAAAAATPRDTAAATPIYLDTHYTFQERAADLVSRMTLQEKVQQLSTNSGPAIPRLGVQQYTYWSEGQHGVNTLGANQNNGGAQGGIHATSFPTNFASSMSWDPALLYQESTAISDEVRGFVDKSLFGKGQNNLGPSADDYGSLTFWAPTVNLDRDPRWGRTDEAFGEDPYFVGRMAGQFVDGYEGNNPDGSSRTGYLKVASTAKHYALNNVEDNRTGISSDVNDTDLRDYYTAQFRTLIEDAHVAGLMTSYNAINGTPSVSDTYTTNQLAQRTYGFNGYITSDCGAVGTNWRQFPGGHDWAPPGWTTDHKDSPTWTETATGTTMSGQAGGQAYALRAGTDLNCTGDEATTANIQEAIEAGALSEGVVDTALVKVFTIRMETGEFDPAGSVSYTGITADQIESPAHQALATTVADNSLVLLKNGKPTSGGGKLLPADPAKTKKVVVLGDLAGTTTLGLYSGDPTYRTSPLRGIQNEIHATDPTASVVYDAAGTSSTGTTDAVLSDKIKADIEAADLVIVFVGTTQANGDEGNDRDNLKMPGNYQSLIDQASALGTDKLALVIQSDGPVDIQKETAADSPVSSIVFSGYNGQSQGTALADVLFGKVNPSGHLNFTWYKDDSQLPDKQDYGLTPSATGGLGRTYQYFTGTPTYPFGYGLSYSSFSFKGVDANTSQITPDGSVKIGVDVTNTGKAAGATVAQLYAATPFTVPGVELPAKRLVGFAKTKVLRPGATQHLTITVKAADLSFWDAENSRQTVYNGTYEFRLGPDSAHAAGTATVKIKGTLTPKVRYVTVQPEDVVHDAGDTFSLTGTNKWIKDDTDPAKERRDLSVTADHVVEAVNNDQSFVDLSTAKVTYRSSDPTVASVDRNGLVHAVADGVATISATVGGVTGSTPVVVRNTLTLKALPIAKAGSTLTATTTYTNGGADAVRNVSVALKAPEGWTATATTPATFASVGAGQHVSTTWQVTVPAGTDPDGFALDATVTTPDGEHTAQAPVTVPYASLTAAFNNSGISDDDHTTTGSLDGEGASLSLQALAAQGWHAGESTDHDGISFPWPASAGTGDPDNAVAGGQAIEITGSGNKLGFVGTSAFGATSGTGTIVYTDGTTQTYALALSDWWSGSPSQGSDFAASTPYLNNGGGQQQQTVHISAAAVDLLPGKTVQAITLPNVSRTQVDHQVAMHLFSVAIGG</sequence>